<organism evidence="2">
    <name type="scientific">Arcella intermedia</name>
    <dbReference type="NCBI Taxonomy" id="1963864"/>
    <lineage>
        <taxon>Eukaryota</taxon>
        <taxon>Amoebozoa</taxon>
        <taxon>Tubulinea</taxon>
        <taxon>Elardia</taxon>
        <taxon>Arcellinida</taxon>
        <taxon>Sphaerothecina</taxon>
        <taxon>Arcellidae</taxon>
        <taxon>Arcella</taxon>
    </lineage>
</organism>
<sequence>MEGERLEKEKLERERGEREILETERLEMEVLERERERERLEKEKLDREILERFQQELLEKERQKGKKETTIAKVKIQVISWGTASFVCHLCNMKYIYNSTNGYWDKSTYDYNNNQWAYERTKWVTGKLVF</sequence>
<name>A0A6B2LPS4_9EUKA</name>
<keyword evidence="1" id="KW-0175">Coiled coil</keyword>
<reference evidence="2" key="1">
    <citation type="journal article" date="2020" name="J. Eukaryot. Microbiol.">
        <title>De novo Sequencing, Assembly and Annotation of the Transcriptome for the Free-Living Testate Amoeba Arcella intermedia.</title>
        <authorList>
            <person name="Ribeiro G.M."/>
            <person name="Porfirio-Sousa A.L."/>
            <person name="Maurer-Alcala X.X."/>
            <person name="Katz L.A."/>
            <person name="Lahr D.J.G."/>
        </authorList>
    </citation>
    <scope>NUCLEOTIDE SEQUENCE</scope>
</reference>
<protein>
    <submittedName>
        <fullName evidence="2">Uncharacterized protein</fullName>
    </submittedName>
</protein>
<accession>A0A6B2LPS4</accession>
<dbReference type="AlphaFoldDB" id="A0A6B2LPS4"/>
<evidence type="ECO:0000313" key="2">
    <source>
        <dbReference type="EMBL" id="NDV38830.1"/>
    </source>
</evidence>
<evidence type="ECO:0000256" key="1">
    <source>
        <dbReference type="SAM" id="Coils"/>
    </source>
</evidence>
<proteinExistence type="predicted"/>
<dbReference type="EMBL" id="GIBP01009861">
    <property type="protein sequence ID" value="NDV38830.1"/>
    <property type="molecule type" value="Transcribed_RNA"/>
</dbReference>
<feature type="coiled-coil region" evidence="1">
    <location>
        <begin position="6"/>
        <end position="70"/>
    </location>
</feature>